<protein>
    <submittedName>
        <fullName evidence="1">Uncharacterized protein</fullName>
    </submittedName>
</protein>
<organism evidence="1 2">
    <name type="scientific">Choristoneura fumiferana</name>
    <name type="common">Spruce budworm moth</name>
    <name type="synonym">Archips fumiferana</name>
    <dbReference type="NCBI Taxonomy" id="7141"/>
    <lineage>
        <taxon>Eukaryota</taxon>
        <taxon>Metazoa</taxon>
        <taxon>Ecdysozoa</taxon>
        <taxon>Arthropoda</taxon>
        <taxon>Hexapoda</taxon>
        <taxon>Insecta</taxon>
        <taxon>Pterygota</taxon>
        <taxon>Neoptera</taxon>
        <taxon>Endopterygota</taxon>
        <taxon>Lepidoptera</taxon>
        <taxon>Glossata</taxon>
        <taxon>Ditrysia</taxon>
        <taxon>Tortricoidea</taxon>
        <taxon>Tortricidae</taxon>
        <taxon>Tortricinae</taxon>
        <taxon>Choristoneura</taxon>
    </lineage>
</organism>
<name>A0ACC0KDK0_CHOFU</name>
<sequence>MRRAVTARSRFRASTPPKGRLCRPPAARPNARPMLPALAPLDPHKTRALTTIYAPRKLRTRQNKTAQTRMLDNEIKPSLSPFRPLPDIGQKERTPKAKVIVFDLKKNEPEKSVRVLNPLTPLRIHSFVKQSQEEKPQLVRENTYEVLEPVYLNEARMRKRDASLPRKDTLEEREKVSPKTRFKNAALQVAKMSSLPETGKLLCLRERQTFNLCLKEDNTVCRLERLPRSPVQKLNKLSEIFQDLEMKGRYRDKMKKENSWF</sequence>
<proteinExistence type="predicted"/>
<dbReference type="EMBL" id="CM046105">
    <property type="protein sequence ID" value="KAI8434602.1"/>
    <property type="molecule type" value="Genomic_DNA"/>
</dbReference>
<accession>A0ACC0KDK0</accession>
<comment type="caution">
    <text evidence="1">The sequence shown here is derived from an EMBL/GenBank/DDBJ whole genome shotgun (WGS) entry which is preliminary data.</text>
</comment>
<evidence type="ECO:0000313" key="1">
    <source>
        <dbReference type="EMBL" id="KAI8434602.1"/>
    </source>
</evidence>
<evidence type="ECO:0000313" key="2">
    <source>
        <dbReference type="Proteomes" id="UP001064048"/>
    </source>
</evidence>
<dbReference type="Proteomes" id="UP001064048">
    <property type="component" value="Chromosome 5"/>
</dbReference>
<gene>
    <name evidence="1" type="ORF">MSG28_003140</name>
</gene>
<reference evidence="1 2" key="1">
    <citation type="journal article" date="2022" name="Genome Biol. Evol.">
        <title>The Spruce Budworm Genome: Reconstructing the Evolutionary History of Antifreeze Proteins.</title>
        <authorList>
            <person name="Beliveau C."/>
            <person name="Gagne P."/>
            <person name="Picq S."/>
            <person name="Vernygora O."/>
            <person name="Keeling C.I."/>
            <person name="Pinkney K."/>
            <person name="Doucet D."/>
            <person name="Wen F."/>
            <person name="Johnston J.S."/>
            <person name="Maaroufi H."/>
            <person name="Boyle B."/>
            <person name="Laroche J."/>
            <person name="Dewar K."/>
            <person name="Juretic N."/>
            <person name="Blackburn G."/>
            <person name="Nisole A."/>
            <person name="Brunet B."/>
            <person name="Brandao M."/>
            <person name="Lumley L."/>
            <person name="Duan J."/>
            <person name="Quan G."/>
            <person name="Lucarotti C.J."/>
            <person name="Roe A.D."/>
            <person name="Sperling F.A.H."/>
            <person name="Levesque R.C."/>
            <person name="Cusson M."/>
        </authorList>
    </citation>
    <scope>NUCLEOTIDE SEQUENCE [LARGE SCALE GENOMIC DNA]</scope>
    <source>
        <strain evidence="1">Glfc:IPQL:Cfum</strain>
    </source>
</reference>
<keyword evidence="2" id="KW-1185">Reference proteome</keyword>